<keyword evidence="1" id="KW-0472">Membrane</keyword>
<protein>
    <submittedName>
        <fullName evidence="2">Uncharacterized protein</fullName>
    </submittedName>
</protein>
<dbReference type="EMBL" id="CAJFCW020000002">
    <property type="protein sequence ID" value="CAG9098389.1"/>
    <property type="molecule type" value="Genomic_DNA"/>
</dbReference>
<evidence type="ECO:0000256" key="1">
    <source>
        <dbReference type="SAM" id="Phobius"/>
    </source>
</evidence>
<keyword evidence="3" id="KW-1185">Reference proteome</keyword>
<comment type="caution">
    <text evidence="2">The sequence shown here is derived from an EMBL/GenBank/DDBJ whole genome shotgun (WGS) entry which is preliminary data.</text>
</comment>
<dbReference type="OrthoDB" id="10014237at2759"/>
<feature type="transmembrane region" description="Helical" evidence="1">
    <location>
        <begin position="49"/>
        <end position="67"/>
    </location>
</feature>
<sequence>MGFTNTAPPRNWGEYYVGGRKKRPWLLEMVHSINQMIPGFSEMFDEETFYMFALLTVASAFLLAFFLSKIVGVSIREHDIQITREWRDWRPANPFRFPWTVAKEFHQKMKNRKKAVKAE</sequence>
<reference evidence="2" key="1">
    <citation type="submission" date="2020-09" db="EMBL/GenBank/DDBJ databases">
        <authorList>
            <person name="Kikuchi T."/>
        </authorList>
    </citation>
    <scope>NUCLEOTIDE SEQUENCE</scope>
    <source>
        <strain evidence="2">SH1</strain>
    </source>
</reference>
<dbReference type="AlphaFoldDB" id="A0A811KA42"/>
<gene>
    <name evidence="2" type="ORF">BOKJ2_LOCUS4761</name>
</gene>
<keyword evidence="1" id="KW-0812">Transmembrane</keyword>
<dbReference type="Proteomes" id="UP000614601">
    <property type="component" value="Unassembled WGS sequence"/>
</dbReference>
<proteinExistence type="predicted"/>
<organism evidence="2 3">
    <name type="scientific">Bursaphelenchus okinawaensis</name>
    <dbReference type="NCBI Taxonomy" id="465554"/>
    <lineage>
        <taxon>Eukaryota</taxon>
        <taxon>Metazoa</taxon>
        <taxon>Ecdysozoa</taxon>
        <taxon>Nematoda</taxon>
        <taxon>Chromadorea</taxon>
        <taxon>Rhabditida</taxon>
        <taxon>Tylenchina</taxon>
        <taxon>Tylenchomorpha</taxon>
        <taxon>Aphelenchoidea</taxon>
        <taxon>Aphelenchoididae</taxon>
        <taxon>Bursaphelenchus</taxon>
    </lineage>
</organism>
<dbReference type="EMBL" id="CAJFDH010000002">
    <property type="protein sequence ID" value="CAD5212960.1"/>
    <property type="molecule type" value="Genomic_DNA"/>
</dbReference>
<evidence type="ECO:0000313" key="2">
    <source>
        <dbReference type="EMBL" id="CAD5212960.1"/>
    </source>
</evidence>
<name>A0A811KA42_9BILA</name>
<keyword evidence="1" id="KW-1133">Transmembrane helix</keyword>
<accession>A0A811KA42</accession>
<dbReference type="Proteomes" id="UP000783686">
    <property type="component" value="Unassembled WGS sequence"/>
</dbReference>
<evidence type="ECO:0000313" key="3">
    <source>
        <dbReference type="Proteomes" id="UP000614601"/>
    </source>
</evidence>